<evidence type="ECO:0000313" key="1">
    <source>
        <dbReference type="EMBL" id="EOI58314.1"/>
    </source>
</evidence>
<dbReference type="SUPFAM" id="SSF46689">
    <property type="entry name" value="Homeodomain-like"/>
    <property type="match status" value="1"/>
</dbReference>
<dbReference type="Proteomes" id="UP000013750">
    <property type="component" value="Unassembled WGS sequence"/>
</dbReference>
<evidence type="ECO:0000313" key="3">
    <source>
        <dbReference type="Proteomes" id="UP000013750"/>
    </source>
</evidence>
<evidence type="ECO:0000313" key="4">
    <source>
        <dbReference type="Proteomes" id="UP000014160"/>
    </source>
</evidence>
<dbReference type="AlphaFoldDB" id="R2XTN6"/>
<evidence type="ECO:0000313" key="2">
    <source>
        <dbReference type="EMBL" id="EOW79834.1"/>
    </source>
</evidence>
<organism evidence="1 3">
    <name type="scientific">Enterococcus gilvus ATCC BAA-350</name>
    <dbReference type="NCBI Taxonomy" id="1158614"/>
    <lineage>
        <taxon>Bacteria</taxon>
        <taxon>Bacillati</taxon>
        <taxon>Bacillota</taxon>
        <taxon>Bacilli</taxon>
        <taxon>Lactobacillales</taxon>
        <taxon>Enterococcaceae</taxon>
        <taxon>Enterococcus</taxon>
    </lineage>
</organism>
<dbReference type="Proteomes" id="UP000014160">
    <property type="component" value="Unassembled WGS sequence"/>
</dbReference>
<evidence type="ECO:0008006" key="5">
    <source>
        <dbReference type="Google" id="ProtNLM"/>
    </source>
</evidence>
<gene>
    <name evidence="2" type="ORF">I592_03975</name>
    <name evidence="1" type="ORF">UKC_00386</name>
</gene>
<reference evidence="2 4" key="2">
    <citation type="submission" date="2013-03" db="EMBL/GenBank/DDBJ databases">
        <title>The Genome Sequence of Enterococcus gilvus ATCC BAA-350 (PacBio/Illumina hybrid assembly).</title>
        <authorList>
            <consortium name="The Broad Institute Genomics Platform"/>
            <consortium name="The Broad Institute Genome Sequencing Center for Infectious Disease"/>
            <person name="Earl A."/>
            <person name="Russ C."/>
            <person name="Gilmore M."/>
            <person name="Surin D."/>
            <person name="Walker B."/>
            <person name="Young S."/>
            <person name="Zeng Q."/>
            <person name="Gargeya S."/>
            <person name="Fitzgerald M."/>
            <person name="Haas B."/>
            <person name="Abouelleil A."/>
            <person name="Allen A.W."/>
            <person name="Alvarado L."/>
            <person name="Arachchi H.M."/>
            <person name="Berlin A.M."/>
            <person name="Chapman S.B."/>
            <person name="Gainer-Dewar J."/>
            <person name="Goldberg J."/>
            <person name="Griggs A."/>
            <person name="Gujja S."/>
            <person name="Hansen M."/>
            <person name="Howarth C."/>
            <person name="Imamovic A."/>
            <person name="Ireland A."/>
            <person name="Larimer J."/>
            <person name="McCowan C."/>
            <person name="Murphy C."/>
            <person name="Pearson M."/>
            <person name="Poon T.W."/>
            <person name="Priest M."/>
            <person name="Roberts A."/>
            <person name="Saif S."/>
            <person name="Shea T."/>
            <person name="Sisk P."/>
            <person name="Sykes S."/>
            <person name="Wortman J."/>
            <person name="Nusbaum C."/>
            <person name="Birren B."/>
        </authorList>
    </citation>
    <scope>NUCLEOTIDE SEQUENCE [LARGE SCALE GENOMIC DNA]</scope>
    <source>
        <strain evidence="2 4">ATCC BAA-350</strain>
    </source>
</reference>
<dbReference type="EMBL" id="ASWH01000002">
    <property type="protein sequence ID" value="EOW79834.1"/>
    <property type="molecule type" value="Genomic_DNA"/>
</dbReference>
<reference evidence="1 3" key="1">
    <citation type="submission" date="2013-02" db="EMBL/GenBank/DDBJ databases">
        <title>The Genome Sequence of Enterococcus gilvus ATCC BAA-350.</title>
        <authorList>
            <consortium name="The Broad Institute Genome Sequencing Platform"/>
            <consortium name="The Broad Institute Genome Sequencing Center for Infectious Disease"/>
            <person name="Earl A.M."/>
            <person name="Gilmore M.S."/>
            <person name="Lebreton F."/>
            <person name="Walker B."/>
            <person name="Young S.K."/>
            <person name="Zeng Q."/>
            <person name="Gargeya S."/>
            <person name="Fitzgerald M."/>
            <person name="Haas B."/>
            <person name="Abouelleil A."/>
            <person name="Alvarado L."/>
            <person name="Arachchi H.M."/>
            <person name="Berlin A.M."/>
            <person name="Chapman S.B."/>
            <person name="Dewar J."/>
            <person name="Goldberg J."/>
            <person name="Griggs A."/>
            <person name="Gujja S."/>
            <person name="Hansen M."/>
            <person name="Howarth C."/>
            <person name="Imamovic A."/>
            <person name="Larimer J."/>
            <person name="McCowan C."/>
            <person name="Murphy C."/>
            <person name="Neiman D."/>
            <person name="Pearson M."/>
            <person name="Priest M."/>
            <person name="Roberts A."/>
            <person name="Saif S."/>
            <person name="Shea T."/>
            <person name="Sisk P."/>
            <person name="Sykes S."/>
            <person name="Wortman J."/>
            <person name="Nusbaum C."/>
            <person name="Birren B."/>
        </authorList>
    </citation>
    <scope>NUCLEOTIDE SEQUENCE [LARGE SCALE GENOMIC DNA]</scope>
    <source>
        <strain evidence="1 3">ATCC BAA-350</strain>
    </source>
</reference>
<name>R2XTN6_9ENTE</name>
<dbReference type="HOGENOM" id="CLU_2989673_0_0_9"/>
<dbReference type="EMBL" id="AJDQ01000003">
    <property type="protein sequence ID" value="EOI58314.1"/>
    <property type="molecule type" value="Genomic_DNA"/>
</dbReference>
<accession>R2XTN6</accession>
<dbReference type="InterPro" id="IPR009057">
    <property type="entry name" value="Homeodomain-like_sf"/>
</dbReference>
<proteinExistence type="predicted"/>
<sequence>MPKRYTKEFKETILELHKQGKSVRQLFLEYEVGYFTITKVGSRYNQNKSCRTYSRRS</sequence>
<comment type="caution">
    <text evidence="1">The sequence shown here is derived from an EMBL/GenBank/DDBJ whole genome shotgun (WGS) entry which is preliminary data.</text>
</comment>
<protein>
    <recommendedName>
        <fullName evidence="5">Transposase</fullName>
    </recommendedName>
</protein>
<keyword evidence="4" id="KW-1185">Reference proteome</keyword>